<dbReference type="GO" id="GO:0016151">
    <property type="term" value="F:nickel cation binding"/>
    <property type="evidence" value="ECO:0007669"/>
    <property type="project" value="UniProtKB-UniRule"/>
</dbReference>
<dbReference type="NCBIfam" id="TIGR00299">
    <property type="entry name" value="nickel pincer cofactor biosynthesis protein LarC"/>
    <property type="match status" value="1"/>
</dbReference>
<dbReference type="InterPro" id="IPR002822">
    <property type="entry name" value="Ni_insertion"/>
</dbReference>
<dbReference type="HOGENOM" id="CLU_028523_2_1_0"/>
<dbReference type="AlphaFoldDB" id="M1Z1X7"/>
<dbReference type="EMBL" id="CAQJ01000080">
    <property type="protein sequence ID" value="CCQ91514.1"/>
    <property type="molecule type" value="Genomic_DNA"/>
</dbReference>
<comment type="caution">
    <text evidence="3">The sequence shown here is derived from an EMBL/GenBank/DDBJ whole genome shotgun (WGS) entry which is preliminary data.</text>
</comment>
<protein>
    <recommendedName>
        <fullName evidence="2">Putative nickel insertion protein</fullName>
    </recommendedName>
</protein>
<gene>
    <name evidence="3" type="ORF">NITGR_720007</name>
</gene>
<dbReference type="HAMAP" id="MF_01074">
    <property type="entry name" value="LarC"/>
    <property type="match status" value="1"/>
</dbReference>
<dbReference type="InParanoid" id="M1Z1X7"/>
<keyword evidence="1 2" id="KW-0533">Nickel</keyword>
<dbReference type="PANTHER" id="PTHR36566">
    <property type="entry name" value="NICKEL INSERTION PROTEIN-RELATED"/>
    <property type="match status" value="1"/>
</dbReference>
<dbReference type="PANTHER" id="PTHR36566:SF1">
    <property type="entry name" value="PYRIDINIUM-3,5-BISTHIOCARBOXYLIC ACID MONONUCLEOTIDE NICKEL INSERTION PROTEIN"/>
    <property type="match status" value="1"/>
</dbReference>
<accession>M1Z1X7</accession>
<dbReference type="OrthoDB" id="9765625at2"/>
<evidence type="ECO:0000256" key="2">
    <source>
        <dbReference type="HAMAP-Rule" id="MF_01074"/>
    </source>
</evidence>
<sequence length="391" mass="43060">MKTLYFDCYTGISGDMILGALVDLGVDLKVLRAGLQTLGLKDYEIKSRKVKRNHLAGTKVEVKVGHSRHHHRGLADIRALIQKSKLPAAVKEKAVSVFERLGRAEARVHRIALDKVHFHEVGAVDSIIDIVGGVFALHLLEVEQVIASPINTGEGTVACEHGVLPVPAPATLELLKGTPCFSSGVPMELTTPTGAAMIGFFSEKFQGMPLMTISKMGYGAGTHQIDGQPNLLRAVLGETVTRSTDCVVLLETNIDDMNPEFYDHVMDRLFEAGALDVYFTPIFMKKNRPAVKLSVLSPPRKRDALSRILLAETSTYGVRSCEMERTVLDRKVEPVKTRFGSVKVKVGWLDGLPVHISPEYEDCRSIANKKKIPLRDVYEEALRNAKEQLKG</sequence>
<name>M1Z1X7_NITG3</name>
<proteinExistence type="inferred from homology"/>
<dbReference type="RefSeq" id="WP_005010303.1">
    <property type="nucleotide sequence ID" value="NZ_HG422173.1"/>
</dbReference>
<dbReference type="STRING" id="1266370.NITGR_720007"/>
<evidence type="ECO:0000313" key="4">
    <source>
        <dbReference type="Proteomes" id="UP000011704"/>
    </source>
</evidence>
<comment type="similarity">
    <text evidence="2">Belongs to the LarC family.</text>
</comment>
<dbReference type="GO" id="GO:0016829">
    <property type="term" value="F:lyase activity"/>
    <property type="evidence" value="ECO:0007669"/>
    <property type="project" value="UniProtKB-UniRule"/>
</dbReference>
<dbReference type="Pfam" id="PF01969">
    <property type="entry name" value="Ni_insertion"/>
    <property type="match status" value="1"/>
</dbReference>
<organism evidence="3 4">
    <name type="scientific">Nitrospina gracilis (strain 3/211)</name>
    <dbReference type="NCBI Taxonomy" id="1266370"/>
    <lineage>
        <taxon>Bacteria</taxon>
        <taxon>Pseudomonadati</taxon>
        <taxon>Nitrospinota/Tectimicrobiota group</taxon>
        <taxon>Nitrospinota</taxon>
        <taxon>Nitrospinia</taxon>
        <taxon>Nitrospinales</taxon>
        <taxon>Nitrospinaceae</taxon>
        <taxon>Nitrospina</taxon>
    </lineage>
</organism>
<keyword evidence="2" id="KW-0456">Lyase</keyword>
<dbReference type="Gene3D" id="3.30.70.1380">
    <property type="entry name" value="Transcriptional regulatory protein pf0864 domain like"/>
    <property type="match status" value="1"/>
</dbReference>
<evidence type="ECO:0000313" key="3">
    <source>
        <dbReference type="EMBL" id="CCQ91514.1"/>
    </source>
</evidence>
<keyword evidence="4" id="KW-1185">Reference proteome</keyword>
<reference evidence="3 4" key="1">
    <citation type="journal article" date="2013" name="Front. Microbiol.">
        <title>The genome of Nitrospina gracilis illuminates the metabolism and evolution of the major marine nitrite oxidizer.</title>
        <authorList>
            <person name="Luecker S."/>
            <person name="Nowka B."/>
            <person name="Rattei T."/>
            <person name="Spieck E."/>
            <person name="and Daims H."/>
        </authorList>
    </citation>
    <scope>NUCLEOTIDE SEQUENCE [LARGE SCALE GENOMIC DNA]</scope>
    <source>
        <strain evidence="3 4">3/211</strain>
    </source>
</reference>
<evidence type="ECO:0000256" key="1">
    <source>
        <dbReference type="ARBA" id="ARBA00022596"/>
    </source>
</evidence>
<dbReference type="Proteomes" id="UP000011704">
    <property type="component" value="Unassembled WGS sequence"/>
</dbReference>
<dbReference type="Gene3D" id="3.10.20.300">
    <property type="entry name" value="mk0293 like domain"/>
    <property type="match status" value="1"/>
</dbReference>